<evidence type="ECO:0008006" key="4">
    <source>
        <dbReference type="Google" id="ProtNLM"/>
    </source>
</evidence>
<keyword evidence="1" id="KW-0812">Transmembrane</keyword>
<dbReference type="Proteomes" id="UP000626697">
    <property type="component" value="Unassembled WGS sequence"/>
</dbReference>
<name>A0ABR6CM65_9BACI</name>
<comment type="caution">
    <text evidence="2">The sequence shown here is derived from an EMBL/GenBank/DDBJ whole genome shotgun (WGS) entry which is preliminary data.</text>
</comment>
<organism evidence="2 3">
    <name type="scientific">Peribacillus huizhouensis</name>
    <dbReference type="NCBI Taxonomy" id="1501239"/>
    <lineage>
        <taxon>Bacteria</taxon>
        <taxon>Bacillati</taxon>
        <taxon>Bacillota</taxon>
        <taxon>Bacilli</taxon>
        <taxon>Bacillales</taxon>
        <taxon>Bacillaceae</taxon>
        <taxon>Peribacillus</taxon>
    </lineage>
</organism>
<keyword evidence="1" id="KW-0472">Membrane</keyword>
<keyword evidence="1" id="KW-1133">Transmembrane helix</keyword>
<evidence type="ECO:0000313" key="2">
    <source>
        <dbReference type="EMBL" id="MBA9026119.1"/>
    </source>
</evidence>
<keyword evidence="3" id="KW-1185">Reference proteome</keyword>
<sequence length="30" mass="3465">MKKHSLWGKLLFWGGYLFFMFGIAPITGAF</sequence>
<evidence type="ECO:0000313" key="3">
    <source>
        <dbReference type="Proteomes" id="UP000626697"/>
    </source>
</evidence>
<gene>
    <name evidence="2" type="ORF">HNP81_001404</name>
</gene>
<feature type="transmembrane region" description="Helical" evidence="1">
    <location>
        <begin position="7"/>
        <end position="27"/>
    </location>
</feature>
<dbReference type="EMBL" id="JACJHX010000003">
    <property type="protein sequence ID" value="MBA9026119.1"/>
    <property type="molecule type" value="Genomic_DNA"/>
</dbReference>
<proteinExistence type="predicted"/>
<evidence type="ECO:0000256" key="1">
    <source>
        <dbReference type="SAM" id="Phobius"/>
    </source>
</evidence>
<accession>A0ABR6CM65</accession>
<reference evidence="2 3" key="1">
    <citation type="submission" date="2020-08" db="EMBL/GenBank/DDBJ databases">
        <title>Genomic Encyclopedia of Type Strains, Phase IV (KMG-IV): sequencing the most valuable type-strain genomes for metagenomic binning, comparative biology and taxonomic classification.</title>
        <authorList>
            <person name="Goeker M."/>
        </authorList>
    </citation>
    <scope>NUCLEOTIDE SEQUENCE [LARGE SCALE GENOMIC DNA]</scope>
    <source>
        <strain evidence="2 3">DSM 105481</strain>
    </source>
</reference>
<protein>
    <recommendedName>
        <fullName evidence="4">CPBP family intramembrane metalloprotease</fullName>
    </recommendedName>
</protein>